<dbReference type="InterPro" id="IPR027417">
    <property type="entry name" value="P-loop_NTPase"/>
</dbReference>
<evidence type="ECO:0000256" key="3">
    <source>
        <dbReference type="ARBA" id="ARBA00047984"/>
    </source>
</evidence>
<dbReference type="EMBL" id="JBDFQZ010000005">
    <property type="protein sequence ID" value="KAK9723670.1"/>
    <property type="molecule type" value="Genomic_DNA"/>
</dbReference>
<dbReference type="PANTHER" id="PTHR18934">
    <property type="entry name" value="ATP-DEPENDENT RNA HELICASE"/>
    <property type="match status" value="1"/>
</dbReference>
<gene>
    <name evidence="5" type="ORF">RND81_05G016700</name>
</gene>
<evidence type="ECO:0000259" key="4">
    <source>
        <dbReference type="PROSITE" id="PS51192"/>
    </source>
</evidence>
<reference evidence="5" key="1">
    <citation type="submission" date="2024-03" db="EMBL/GenBank/DDBJ databases">
        <title>WGS assembly of Saponaria officinalis var. Norfolk2.</title>
        <authorList>
            <person name="Jenkins J."/>
            <person name="Shu S."/>
            <person name="Grimwood J."/>
            <person name="Barry K."/>
            <person name="Goodstein D."/>
            <person name="Schmutz J."/>
            <person name="Leebens-Mack J."/>
            <person name="Osbourn A."/>
        </authorList>
    </citation>
    <scope>NUCLEOTIDE SEQUENCE [LARGE SCALE GENOMIC DNA]</scope>
    <source>
        <strain evidence="5">JIC</strain>
    </source>
</reference>
<evidence type="ECO:0000313" key="6">
    <source>
        <dbReference type="Proteomes" id="UP001443914"/>
    </source>
</evidence>
<accession>A0AAW1KPW0</accession>
<evidence type="ECO:0000256" key="2">
    <source>
        <dbReference type="ARBA" id="ARBA00022801"/>
    </source>
</evidence>
<comment type="caution">
    <text evidence="5">The sequence shown here is derived from an EMBL/GenBank/DDBJ whole genome shotgun (WGS) entry which is preliminary data.</text>
</comment>
<organism evidence="5 6">
    <name type="scientific">Saponaria officinalis</name>
    <name type="common">Common soapwort</name>
    <name type="synonym">Lychnis saponaria</name>
    <dbReference type="NCBI Taxonomy" id="3572"/>
    <lineage>
        <taxon>Eukaryota</taxon>
        <taxon>Viridiplantae</taxon>
        <taxon>Streptophyta</taxon>
        <taxon>Embryophyta</taxon>
        <taxon>Tracheophyta</taxon>
        <taxon>Spermatophyta</taxon>
        <taxon>Magnoliopsida</taxon>
        <taxon>eudicotyledons</taxon>
        <taxon>Gunneridae</taxon>
        <taxon>Pentapetalae</taxon>
        <taxon>Caryophyllales</taxon>
        <taxon>Caryophyllaceae</taxon>
        <taxon>Caryophylleae</taxon>
        <taxon>Saponaria</taxon>
    </lineage>
</organism>
<dbReference type="EC" id="3.6.4.13" evidence="1"/>
<evidence type="ECO:0000256" key="1">
    <source>
        <dbReference type="ARBA" id="ARBA00012552"/>
    </source>
</evidence>
<dbReference type="GO" id="GO:0003724">
    <property type="term" value="F:RNA helicase activity"/>
    <property type="evidence" value="ECO:0007669"/>
    <property type="project" value="UniProtKB-EC"/>
</dbReference>
<keyword evidence="6" id="KW-1185">Reference proteome</keyword>
<name>A0AAW1KPW0_SAPOF</name>
<sequence>MIACTQPRRLAVQGITRIKFLTDGVLLREMMDDPLLSKYSVIMVDEAHERSISTDVVLGLLKKIQKRRPDLRLVISSATIEERPISSFFHSRNDQVIFWCFLLDKMILMLLFN</sequence>
<comment type="catalytic activity">
    <reaction evidence="3">
        <text>ATP + H2O = ADP + phosphate + H(+)</text>
        <dbReference type="Rhea" id="RHEA:13065"/>
        <dbReference type="ChEBI" id="CHEBI:15377"/>
        <dbReference type="ChEBI" id="CHEBI:15378"/>
        <dbReference type="ChEBI" id="CHEBI:30616"/>
        <dbReference type="ChEBI" id="CHEBI:43474"/>
        <dbReference type="ChEBI" id="CHEBI:456216"/>
        <dbReference type="EC" id="3.6.4.13"/>
    </reaction>
</comment>
<dbReference type="Gene3D" id="3.40.50.300">
    <property type="entry name" value="P-loop containing nucleotide triphosphate hydrolases"/>
    <property type="match status" value="1"/>
</dbReference>
<dbReference type="GO" id="GO:0016787">
    <property type="term" value="F:hydrolase activity"/>
    <property type="evidence" value="ECO:0007669"/>
    <property type="project" value="UniProtKB-KW"/>
</dbReference>
<evidence type="ECO:0000313" key="5">
    <source>
        <dbReference type="EMBL" id="KAK9723670.1"/>
    </source>
</evidence>
<dbReference type="InterPro" id="IPR002464">
    <property type="entry name" value="DNA/RNA_helicase_DEAH_CS"/>
</dbReference>
<dbReference type="PROSITE" id="PS51192">
    <property type="entry name" value="HELICASE_ATP_BIND_1"/>
    <property type="match status" value="1"/>
</dbReference>
<dbReference type="GO" id="GO:0003723">
    <property type="term" value="F:RNA binding"/>
    <property type="evidence" value="ECO:0007669"/>
    <property type="project" value="TreeGrafter"/>
</dbReference>
<keyword evidence="2" id="KW-0378">Hydrolase</keyword>
<dbReference type="AlphaFoldDB" id="A0AAW1KPW0"/>
<dbReference type="PROSITE" id="PS00690">
    <property type="entry name" value="DEAH_ATP_HELICASE"/>
    <property type="match status" value="1"/>
</dbReference>
<protein>
    <recommendedName>
        <fullName evidence="1">RNA helicase</fullName>
        <ecNumber evidence="1">3.6.4.13</ecNumber>
    </recommendedName>
</protein>
<dbReference type="SUPFAM" id="SSF52540">
    <property type="entry name" value="P-loop containing nucleoside triphosphate hydrolases"/>
    <property type="match status" value="1"/>
</dbReference>
<dbReference type="InterPro" id="IPR014001">
    <property type="entry name" value="Helicase_ATP-bd"/>
</dbReference>
<proteinExistence type="predicted"/>
<dbReference type="Proteomes" id="UP001443914">
    <property type="component" value="Unassembled WGS sequence"/>
</dbReference>
<dbReference type="PANTHER" id="PTHR18934:SF136">
    <property type="entry name" value="ATP-DEPENDENT RNA HELICASE DHX35-RELATED"/>
    <property type="match status" value="1"/>
</dbReference>
<feature type="domain" description="Helicase ATP-binding" evidence="4">
    <location>
        <begin position="1"/>
        <end position="98"/>
    </location>
</feature>